<dbReference type="AlphaFoldDB" id="A0A0D0F4D3"/>
<dbReference type="PROSITE" id="PS51257">
    <property type="entry name" value="PROKAR_LIPOPROTEIN"/>
    <property type="match status" value="1"/>
</dbReference>
<dbReference type="OrthoDB" id="730382at2"/>
<evidence type="ECO:0000313" key="1">
    <source>
        <dbReference type="EMBL" id="KIO76453.1"/>
    </source>
</evidence>
<evidence type="ECO:0000313" key="2">
    <source>
        <dbReference type="Proteomes" id="UP000032049"/>
    </source>
</evidence>
<dbReference type="RefSeq" id="WP_041883089.1">
    <property type="nucleotide sequence ID" value="NZ_CP157278.1"/>
</dbReference>
<gene>
    <name evidence="1" type="ORF">TH53_15055</name>
</gene>
<dbReference type="InterPro" id="IPR008969">
    <property type="entry name" value="CarboxyPept-like_regulatory"/>
</dbReference>
<dbReference type="EMBL" id="JXRA01000062">
    <property type="protein sequence ID" value="KIO76453.1"/>
    <property type="molecule type" value="Genomic_DNA"/>
</dbReference>
<comment type="caution">
    <text evidence="1">The sequence shown here is derived from an EMBL/GenBank/DDBJ whole genome shotgun (WGS) entry which is preliminary data.</text>
</comment>
<name>A0A0D0F4D3_9SPHI</name>
<proteinExistence type="predicted"/>
<accession>A0A0D0F4D3</accession>
<keyword evidence="2" id="KW-1185">Reference proteome</keyword>
<dbReference type="SUPFAM" id="SSF49464">
    <property type="entry name" value="Carboxypeptidase regulatory domain-like"/>
    <property type="match status" value="1"/>
</dbReference>
<sequence>MKSKLTILMAMAFTIFIASCSKDKFNENDAINAQKDLLNLKYQHELDLETLKQKGATAMQQLMNTAVLEQLKLNDSLATKKAIAEKKQDYSVTVVDVYTNAPIAGADVTVSSEGKIYTAKTGTDGIVIFSSLYLYPTSTFMISKTGYAATQILQRNILQGAARLWNTSDLSNEISGTLYIDTDLTNQSAEKVGANVLVTASSTIQGGTAGSYTVYFPTYTTANGNYTIKVPPTPAGYNLSFEQIAADQKLYVNATEDDAVPSFPSSLPRITTLKTYFNVNSFNATVPSAYNYYYFKVAPDKNGKIFYAPGFNNYSNYYNNVYLSNTGNQFQLERINSNNYYGYDPGLFNYEPNTKIDVELVDVTGTIMQSAPKLVATVGPNGKITMVNSTEGGYGYFQLKRDNTGNLVPDAKGVFLKAILNDPYSNTYTLNFSSNLNITTNRQVSNTSLVMNKGEKKVVNFYYGSGESRVKQVY</sequence>
<protein>
    <submittedName>
        <fullName evidence="1">Uncharacterized protein</fullName>
    </submittedName>
</protein>
<reference evidence="1 2" key="1">
    <citation type="submission" date="2015-01" db="EMBL/GenBank/DDBJ databases">
        <title>Draft genome sequence of Pedobacter sp. NL19 isolated from sludge of an effluent treatment pond in an abandoned uranium mine.</title>
        <authorList>
            <person name="Santos T."/>
            <person name="Caetano T."/>
            <person name="Covas C."/>
            <person name="Cruz A."/>
            <person name="Mendo S."/>
        </authorList>
    </citation>
    <scope>NUCLEOTIDE SEQUENCE [LARGE SCALE GENOMIC DNA]</scope>
    <source>
        <strain evidence="1 2">NL19</strain>
    </source>
</reference>
<dbReference type="Proteomes" id="UP000032049">
    <property type="component" value="Unassembled WGS sequence"/>
</dbReference>
<organism evidence="1 2">
    <name type="scientific">Pedobacter lusitanus</name>
    <dbReference type="NCBI Taxonomy" id="1503925"/>
    <lineage>
        <taxon>Bacteria</taxon>
        <taxon>Pseudomonadati</taxon>
        <taxon>Bacteroidota</taxon>
        <taxon>Sphingobacteriia</taxon>
        <taxon>Sphingobacteriales</taxon>
        <taxon>Sphingobacteriaceae</taxon>
        <taxon>Pedobacter</taxon>
    </lineage>
</organism>